<comment type="catalytic activity">
    <reaction evidence="7">
        <text>Couples ATP hydrolysis with the unwinding of duplex DNA by translocating in the 3'-5' direction.</text>
        <dbReference type="EC" id="5.6.2.4"/>
    </reaction>
</comment>
<feature type="region of interest" description="Disordered" evidence="11">
    <location>
        <begin position="582"/>
        <end position="612"/>
    </location>
</feature>
<evidence type="ECO:0000313" key="15">
    <source>
        <dbReference type="EMBL" id="MDT0459440.1"/>
    </source>
</evidence>
<dbReference type="PROSITE" id="PS51198">
    <property type="entry name" value="UVRD_HELICASE_ATP_BIND"/>
    <property type="match status" value="1"/>
</dbReference>
<dbReference type="Pfam" id="PF13361">
    <property type="entry name" value="UvrD_C"/>
    <property type="match status" value="2"/>
</dbReference>
<comment type="caution">
    <text evidence="15">The sequence shown here is derived from an EMBL/GenBank/DDBJ whole genome shotgun (WGS) entry which is preliminary data.</text>
</comment>
<evidence type="ECO:0000259" key="13">
    <source>
        <dbReference type="PROSITE" id="PS51198"/>
    </source>
</evidence>
<evidence type="ECO:0000256" key="7">
    <source>
        <dbReference type="ARBA" id="ARBA00034617"/>
    </source>
</evidence>
<feature type="domain" description="UvrD-like helicase C-terminal" evidence="14">
    <location>
        <begin position="299"/>
        <end position="554"/>
    </location>
</feature>
<evidence type="ECO:0000256" key="10">
    <source>
        <dbReference type="PROSITE-ProRule" id="PRU00560"/>
    </source>
</evidence>
<dbReference type="EMBL" id="JAVRFE010000044">
    <property type="protein sequence ID" value="MDT0459440.1"/>
    <property type="molecule type" value="Genomic_DNA"/>
</dbReference>
<dbReference type="SUPFAM" id="SSF52540">
    <property type="entry name" value="P-loop containing nucleoside triphosphate hydrolases"/>
    <property type="match status" value="1"/>
</dbReference>
<keyword evidence="5 10" id="KW-0067">ATP-binding</keyword>
<evidence type="ECO:0000256" key="1">
    <source>
        <dbReference type="ARBA" id="ARBA00009922"/>
    </source>
</evidence>
<dbReference type="Gene3D" id="3.40.50.300">
    <property type="entry name" value="P-loop containing nucleotide triphosphate hydrolases"/>
    <property type="match status" value="3"/>
</dbReference>
<dbReference type="Proteomes" id="UP001180551">
    <property type="component" value="Unassembled WGS sequence"/>
</dbReference>
<dbReference type="PROSITE" id="PS50967">
    <property type="entry name" value="HRDC"/>
    <property type="match status" value="1"/>
</dbReference>
<keyword evidence="4 10" id="KW-0347">Helicase</keyword>
<dbReference type="Pfam" id="PF00580">
    <property type="entry name" value="UvrD-helicase"/>
    <property type="match status" value="1"/>
</dbReference>
<gene>
    <name evidence="15" type="ORF">RM550_27630</name>
</gene>
<dbReference type="Gene3D" id="1.10.150.80">
    <property type="entry name" value="HRDC domain"/>
    <property type="match status" value="1"/>
</dbReference>
<dbReference type="InterPro" id="IPR027417">
    <property type="entry name" value="P-loop_NTPase"/>
</dbReference>
<keyword evidence="16" id="KW-1185">Reference proteome</keyword>
<dbReference type="InterPro" id="IPR013986">
    <property type="entry name" value="DExx_box_DNA_helicase_dom_sf"/>
</dbReference>
<feature type="binding site" evidence="10">
    <location>
        <begin position="39"/>
        <end position="46"/>
    </location>
    <ligand>
        <name>ATP</name>
        <dbReference type="ChEBI" id="CHEBI:30616"/>
    </ligand>
</feature>
<protein>
    <recommendedName>
        <fullName evidence="8">DNA 3'-5' helicase</fullName>
        <ecNumber evidence="8">5.6.2.4</ecNumber>
    </recommendedName>
</protein>
<dbReference type="EC" id="5.6.2.4" evidence="8"/>
<dbReference type="InterPro" id="IPR002121">
    <property type="entry name" value="HRDC_dom"/>
</dbReference>
<feature type="domain" description="UvrD-like helicase ATP-binding" evidence="13">
    <location>
        <begin position="18"/>
        <end position="298"/>
    </location>
</feature>
<dbReference type="PANTHER" id="PTHR11070:SF69">
    <property type="entry name" value="ATP-DEPENDENT DNA HELICASE UVRD2"/>
    <property type="match status" value="1"/>
</dbReference>
<name>A0ABU2TES4_9ACTN</name>
<dbReference type="CDD" id="cd18807">
    <property type="entry name" value="SF1_C_UvrD"/>
    <property type="match status" value="1"/>
</dbReference>
<feature type="domain" description="HRDC" evidence="12">
    <location>
        <begin position="645"/>
        <end position="725"/>
    </location>
</feature>
<dbReference type="RefSeq" id="WP_311626479.1">
    <property type="nucleotide sequence ID" value="NZ_JAVRFE010000044.1"/>
</dbReference>
<dbReference type="SUPFAM" id="SSF47819">
    <property type="entry name" value="HRDC-like"/>
    <property type="match status" value="1"/>
</dbReference>
<dbReference type="InterPro" id="IPR044876">
    <property type="entry name" value="HRDC_dom_sf"/>
</dbReference>
<keyword evidence="6" id="KW-0413">Isomerase</keyword>
<comment type="catalytic activity">
    <reaction evidence="9">
        <text>ATP + H2O = ADP + phosphate + H(+)</text>
        <dbReference type="Rhea" id="RHEA:13065"/>
        <dbReference type="ChEBI" id="CHEBI:15377"/>
        <dbReference type="ChEBI" id="CHEBI:15378"/>
        <dbReference type="ChEBI" id="CHEBI:30616"/>
        <dbReference type="ChEBI" id="CHEBI:43474"/>
        <dbReference type="ChEBI" id="CHEBI:456216"/>
        <dbReference type="EC" id="5.6.2.4"/>
    </reaction>
</comment>
<dbReference type="Pfam" id="PF00570">
    <property type="entry name" value="HRDC"/>
    <property type="match status" value="1"/>
</dbReference>
<organism evidence="15 16">
    <name type="scientific">Streptomyces mooreae</name>
    <dbReference type="NCBI Taxonomy" id="3075523"/>
    <lineage>
        <taxon>Bacteria</taxon>
        <taxon>Bacillati</taxon>
        <taxon>Actinomycetota</taxon>
        <taxon>Actinomycetes</taxon>
        <taxon>Kitasatosporales</taxon>
        <taxon>Streptomycetaceae</taxon>
        <taxon>Streptomyces</taxon>
    </lineage>
</organism>
<evidence type="ECO:0000256" key="9">
    <source>
        <dbReference type="ARBA" id="ARBA00048988"/>
    </source>
</evidence>
<dbReference type="InterPro" id="IPR014016">
    <property type="entry name" value="UvrD-like_ATP-bd"/>
</dbReference>
<evidence type="ECO:0000256" key="8">
    <source>
        <dbReference type="ARBA" id="ARBA00034808"/>
    </source>
</evidence>
<evidence type="ECO:0000256" key="11">
    <source>
        <dbReference type="SAM" id="MobiDB-lite"/>
    </source>
</evidence>
<evidence type="ECO:0000313" key="16">
    <source>
        <dbReference type="Proteomes" id="UP001180551"/>
    </source>
</evidence>
<proteinExistence type="inferred from homology"/>
<reference evidence="15" key="1">
    <citation type="submission" date="2024-05" db="EMBL/GenBank/DDBJ databases">
        <title>30 novel species of actinomycetes from the DSMZ collection.</title>
        <authorList>
            <person name="Nouioui I."/>
        </authorList>
    </citation>
    <scope>NUCLEOTIDE SEQUENCE</scope>
    <source>
        <strain evidence="15">DSM 41527</strain>
    </source>
</reference>
<dbReference type="InterPro" id="IPR014017">
    <property type="entry name" value="DNA_helicase_UvrD-like_C"/>
</dbReference>
<evidence type="ECO:0000259" key="12">
    <source>
        <dbReference type="PROSITE" id="PS50967"/>
    </source>
</evidence>
<dbReference type="PANTHER" id="PTHR11070">
    <property type="entry name" value="UVRD / RECB / PCRA DNA HELICASE FAMILY MEMBER"/>
    <property type="match status" value="1"/>
</dbReference>
<dbReference type="InterPro" id="IPR010997">
    <property type="entry name" value="HRDC-like_sf"/>
</dbReference>
<accession>A0ABU2TES4</accession>
<evidence type="ECO:0000256" key="3">
    <source>
        <dbReference type="ARBA" id="ARBA00022801"/>
    </source>
</evidence>
<comment type="similarity">
    <text evidence="1">Belongs to the helicase family. UvrD subfamily.</text>
</comment>
<dbReference type="CDD" id="cd17932">
    <property type="entry name" value="DEXQc_UvrD"/>
    <property type="match status" value="1"/>
</dbReference>
<sequence>MDSSLFPQVPDSADGVLDGLDPEQREVATALHGPVCVLAGAGTGKTRAITHRIAYGVRAGILQPASVLAVTFTARAAGEMRGRLRQLGAGGVQARTFHSAALRQLQFFWPKAVGGEVPRLLERKIQLVAEAAARCGIRLDRNELRDVTAEIEWSKVTQTVPADYPAAVAKAGREAPRDPAEVGQIYRTYEQLKRERGSIDFEDVLLLTVGVLQDRHDIAEQVRAQYQHFVVDEYQDVSPLQQRLLELWLGDRDTLCVVGDAGQTIYSFTGATPDHLLNFRTRHPNATVVRLVRDYRSSPQVVHLANGLLSQARGRAAEQRLELVSQREAGPEPVYTEYADEPAEAEGTARRIRDLIAAGVPAGEIAVLFRINAQSEVYEQALADAGVPYQLRGAERFFERPEVREAGVKLRGAARFGANDALLDDAMDLPSEVRAVLSDMGWTSRPPAGSGAVRDRWESLAALVRLAEDFARARPAATLADLVAELDERAGVQHAPTVEGVTLASLHAAKGLEWDAVFLVGLTEGMLPITYAKTDEQIEEERRLLYVGVTRARLHLGLSWSLARSPGGRASRRASRFLSGLRPGSGAAAGRRTPGALSGGVERGDGAAAVARRPRHRSPARCRVCNKTLTDAGEMKLMRCEDCPSELDEALYERLCAWRAEQAARSRQPAYCVFTDKTLMAIAEAVPGTEAELAVISGVGRRKFDRYGSDVLAICAGEELVGASGDGPGDAAENSSEK</sequence>
<dbReference type="InterPro" id="IPR000212">
    <property type="entry name" value="DNA_helicase_UvrD/REP"/>
</dbReference>
<evidence type="ECO:0000259" key="14">
    <source>
        <dbReference type="PROSITE" id="PS51217"/>
    </source>
</evidence>
<evidence type="ECO:0000256" key="5">
    <source>
        <dbReference type="ARBA" id="ARBA00022840"/>
    </source>
</evidence>
<evidence type="ECO:0000256" key="2">
    <source>
        <dbReference type="ARBA" id="ARBA00022741"/>
    </source>
</evidence>
<keyword evidence="3 10" id="KW-0378">Hydrolase</keyword>
<dbReference type="GO" id="GO:0004386">
    <property type="term" value="F:helicase activity"/>
    <property type="evidence" value="ECO:0007669"/>
    <property type="project" value="UniProtKB-KW"/>
</dbReference>
<dbReference type="PROSITE" id="PS51217">
    <property type="entry name" value="UVRD_HELICASE_CTER"/>
    <property type="match status" value="1"/>
</dbReference>
<evidence type="ECO:0000256" key="4">
    <source>
        <dbReference type="ARBA" id="ARBA00022806"/>
    </source>
</evidence>
<evidence type="ECO:0000256" key="6">
    <source>
        <dbReference type="ARBA" id="ARBA00023235"/>
    </source>
</evidence>
<dbReference type="Gene3D" id="1.10.486.10">
    <property type="entry name" value="PCRA, domain 4"/>
    <property type="match status" value="1"/>
</dbReference>
<dbReference type="SMART" id="SM00341">
    <property type="entry name" value="HRDC"/>
    <property type="match status" value="1"/>
</dbReference>
<keyword evidence="2 10" id="KW-0547">Nucleotide-binding</keyword>
<dbReference type="Gene3D" id="1.10.10.160">
    <property type="match status" value="1"/>
</dbReference>